<dbReference type="InterPro" id="IPR050471">
    <property type="entry name" value="AB_hydrolase"/>
</dbReference>
<dbReference type="Pfam" id="PF00561">
    <property type="entry name" value="Abhydrolase_1"/>
    <property type="match status" value="1"/>
</dbReference>
<dbReference type="SUPFAM" id="SSF53474">
    <property type="entry name" value="alpha/beta-Hydrolases"/>
    <property type="match status" value="1"/>
</dbReference>
<dbReference type="RefSeq" id="WP_364152246.1">
    <property type="nucleotide sequence ID" value="NZ_JBHSIJ010000002.1"/>
</dbReference>
<accession>A0ABW2SVR0</accession>
<dbReference type="Gene3D" id="3.40.50.1820">
    <property type="entry name" value="alpha/beta hydrolase"/>
    <property type="match status" value="1"/>
</dbReference>
<dbReference type="PANTHER" id="PTHR43433:SF1">
    <property type="entry name" value="BLL5160 PROTEIN"/>
    <property type="match status" value="1"/>
</dbReference>
<keyword evidence="3" id="KW-1185">Reference proteome</keyword>
<name>A0ABW2SVR0_9ACTN</name>
<evidence type="ECO:0000313" key="2">
    <source>
        <dbReference type="EMBL" id="MFC7600154.1"/>
    </source>
</evidence>
<dbReference type="EMBL" id="JBHTEE010000001">
    <property type="protein sequence ID" value="MFC7600154.1"/>
    <property type="molecule type" value="Genomic_DNA"/>
</dbReference>
<proteinExistence type="predicted"/>
<keyword evidence="2" id="KW-0378">Hydrolase</keyword>
<sequence length="284" mass="30295">MGSQERTAVAALSAGPVEYRLERQGEDTVIVFHGGHMRADLPLGEEVFLDLGYSLLVPSRPGYGRTPLRTGTTPVAFADAVADLCDHLGIGRVAAVVGVSAGGPTAVTMAARHPGLVRRLILESALSFLPYPDRRTRLAANIVFSPATEKVTWGAVHALMRLAPALGLRMMLADLATQPARRVAAALTPADRERLVTLFSRMRSGSGFLNDLRPCLDVTGEVTQPALVIASRNDGAMPYAHAESLMARLSRAELVESRAASHFIWFAEDYPAVAGRIGDFLAGA</sequence>
<dbReference type="InterPro" id="IPR029058">
    <property type="entry name" value="AB_hydrolase_fold"/>
</dbReference>
<dbReference type="InterPro" id="IPR000073">
    <property type="entry name" value="AB_hydrolase_1"/>
</dbReference>
<comment type="caution">
    <text evidence="2">The sequence shown here is derived from an EMBL/GenBank/DDBJ whole genome shotgun (WGS) entry which is preliminary data.</text>
</comment>
<evidence type="ECO:0000313" key="3">
    <source>
        <dbReference type="Proteomes" id="UP001596514"/>
    </source>
</evidence>
<dbReference type="PANTHER" id="PTHR43433">
    <property type="entry name" value="HYDROLASE, ALPHA/BETA FOLD FAMILY PROTEIN"/>
    <property type="match status" value="1"/>
</dbReference>
<protein>
    <submittedName>
        <fullName evidence="2">Alpha/beta fold hydrolase</fullName>
    </submittedName>
</protein>
<evidence type="ECO:0000259" key="1">
    <source>
        <dbReference type="Pfam" id="PF00561"/>
    </source>
</evidence>
<dbReference type="GO" id="GO:0016787">
    <property type="term" value="F:hydrolase activity"/>
    <property type="evidence" value="ECO:0007669"/>
    <property type="project" value="UniProtKB-KW"/>
</dbReference>
<dbReference type="PRINTS" id="PR00111">
    <property type="entry name" value="ABHYDROLASE"/>
</dbReference>
<organism evidence="2 3">
    <name type="scientific">Streptosporangium amethystogenes subsp. fukuiense</name>
    <dbReference type="NCBI Taxonomy" id="698418"/>
    <lineage>
        <taxon>Bacteria</taxon>
        <taxon>Bacillati</taxon>
        <taxon>Actinomycetota</taxon>
        <taxon>Actinomycetes</taxon>
        <taxon>Streptosporangiales</taxon>
        <taxon>Streptosporangiaceae</taxon>
        <taxon>Streptosporangium</taxon>
    </lineage>
</organism>
<reference evidence="3" key="1">
    <citation type="journal article" date="2019" name="Int. J. Syst. Evol. Microbiol.">
        <title>The Global Catalogue of Microorganisms (GCM) 10K type strain sequencing project: providing services to taxonomists for standard genome sequencing and annotation.</title>
        <authorList>
            <consortium name="The Broad Institute Genomics Platform"/>
            <consortium name="The Broad Institute Genome Sequencing Center for Infectious Disease"/>
            <person name="Wu L."/>
            <person name="Ma J."/>
        </authorList>
    </citation>
    <scope>NUCLEOTIDE SEQUENCE [LARGE SCALE GENOMIC DNA]</scope>
    <source>
        <strain evidence="3">JCM 10083</strain>
    </source>
</reference>
<feature type="domain" description="AB hydrolase-1" evidence="1">
    <location>
        <begin position="28"/>
        <end position="265"/>
    </location>
</feature>
<gene>
    <name evidence="2" type="ORF">ACFQVD_08540</name>
</gene>
<dbReference type="Proteomes" id="UP001596514">
    <property type="component" value="Unassembled WGS sequence"/>
</dbReference>